<organism evidence="9 10">
    <name type="scientific">Vitis vinifera</name>
    <name type="common">Grape</name>
    <dbReference type="NCBI Taxonomy" id="29760"/>
    <lineage>
        <taxon>Eukaryota</taxon>
        <taxon>Viridiplantae</taxon>
        <taxon>Streptophyta</taxon>
        <taxon>Embryophyta</taxon>
        <taxon>Tracheophyta</taxon>
        <taxon>Spermatophyta</taxon>
        <taxon>Magnoliopsida</taxon>
        <taxon>eudicotyledons</taxon>
        <taxon>Gunneridae</taxon>
        <taxon>Pentapetalae</taxon>
        <taxon>rosids</taxon>
        <taxon>Vitales</taxon>
        <taxon>Vitaceae</taxon>
        <taxon>Viteae</taxon>
        <taxon>Vitis</taxon>
    </lineage>
</organism>
<dbReference type="InterPro" id="IPR018611">
    <property type="entry name" value="Ufl1"/>
</dbReference>
<keyword evidence="3" id="KW-0833">Ubl conjugation pathway</keyword>
<reference evidence="9 10" key="1">
    <citation type="journal article" date="2018" name="PLoS Genet.">
        <title>Population sequencing reveals clonal diversity and ancestral inbreeding in the grapevine cultivar Chardonnay.</title>
        <authorList>
            <person name="Roach M.J."/>
            <person name="Johnson D.L."/>
            <person name="Bohlmann J."/>
            <person name="van Vuuren H.J."/>
            <person name="Jones S.J."/>
            <person name="Pretorius I.S."/>
            <person name="Schmidt S.A."/>
            <person name="Borneman A.R."/>
        </authorList>
    </citation>
    <scope>NUCLEOTIDE SEQUENCE [LARGE SCALE GENOMIC DNA]</scope>
    <source>
        <strain evidence="10">cv. Chardonnay</strain>
        <tissue evidence="9">Leaf</tissue>
    </source>
</reference>
<evidence type="ECO:0000256" key="1">
    <source>
        <dbReference type="ARBA" id="ARBA00010789"/>
    </source>
</evidence>
<feature type="domain" description="E3 UFM1-protein ligase 1-like N-terminal" evidence="6">
    <location>
        <begin position="233"/>
        <end position="302"/>
    </location>
</feature>
<feature type="domain" description="E3 UFM1-protein ligase 1-like N-terminal" evidence="6">
    <location>
        <begin position="58"/>
        <end position="228"/>
    </location>
</feature>
<evidence type="ECO:0000256" key="4">
    <source>
        <dbReference type="SAM" id="Coils"/>
    </source>
</evidence>
<keyword evidence="4" id="KW-0175">Coiled coil</keyword>
<sequence>MFFVSCWKWDAHSGEVRPTSLEEKRRKQDRKHKSTYLSVAVPVFVSGPNQRSETMDEELLELQRQLEFAQQVKSSIRLSERNVVELVQKLHELRIIDFDLLHTVSGKEYITPEQLRHEMAAEIKKLGRVSLIDLADFTGVDLYHVEKQAQCIVSDDPGLTLIQGEIISDSYWDNVAEEINERLQECSQIALAELAAQLHVGSELLTSMLELRMGTMVKGRLEGGQLYTLCGVAVEGSFFQSLFNGLVKEGEILGSLRAGVHWTPTVFAIAQKESIDSFFSQNSFISYEVLLKLGIPQPLQYLQSRYPDGIPLVTIFVHPSMIEMLDTSAEDAIEHGSWINSLSILPASFGAQDASKILSLCPSVKLALKSNKALILGETYVFSNGFIKDVFDHMEKEMETFSLSGPSMGMVFEDLHSVKEVKAGHDSSRFTELNEPSNESGSNKQSIEKGSKRKKGKTTGNTKTSAAESGPDNQEYVPTKSKKNQRKGKDTSSLRVSDSKTGSKKESDKMKEDNFSIPEEWVMQKITKMVPDFEEQGVDDPEMILRPLADYLRPMLLNSWKERRKALFTENAERMKRVLDNLQKKLDESFLNMQLYVKALDLFEDDQSTSVILHKHLLRTTAASIVDMVLLNLDVHNKLKNGIEVEESQNSESISVTSGERIALAKSLPGSLSARALALVEALEGKRVEIFMTSLDEMAEDSGLLLKKLDKKLERTLLHSYRKDLTSQVSAESDPVSLLPKVVSLLYVQIHNRALQAPGRAISIAVSRLKGGVKRLVVAYGASELSQSFPQLYVLAVHRNATVDEVWDSTFGQGGWNLRFIRAFNDWELDLGGGNGMFDVKEANNLLIAPNDISFPKNCIWVDRVLTKVAFFVWEAMWGKDNFVSDLSQICMIIFQDKLDDSAYNILMDYHTATVTLLALMSAATDDEQDCTADRILSKRELLESLMPSLKGLVLGTSQS</sequence>
<feature type="domain" description="E3 UFM1-protein ligase-like C-terminal" evidence="8">
    <location>
        <begin position="714"/>
        <end position="773"/>
    </location>
</feature>
<proteinExistence type="inferred from homology"/>
<name>A0A438FAM7_VITVI</name>
<comment type="similarity">
    <text evidence="1">Belongs to the UFL1 family.</text>
</comment>
<dbReference type="PANTHER" id="PTHR31057:SF0">
    <property type="entry name" value="E3 UFM1-PROTEIN LIGASE 1"/>
    <property type="match status" value="1"/>
</dbReference>
<accession>A0A438FAM7</accession>
<gene>
    <name evidence="9" type="primary">VvCHDh000108_0</name>
    <name evidence="9" type="ORF">CK203_070433</name>
</gene>
<evidence type="ECO:0000256" key="2">
    <source>
        <dbReference type="ARBA" id="ARBA00022679"/>
    </source>
</evidence>
<evidence type="ECO:0000313" key="9">
    <source>
        <dbReference type="EMBL" id="RVW57009.1"/>
    </source>
</evidence>
<feature type="domain" description="E3 UFM1-protein ligase-like C-terminal" evidence="8">
    <location>
        <begin position="895"/>
        <end position="953"/>
    </location>
</feature>
<dbReference type="Pfam" id="PF09743">
    <property type="entry name" value="E3_UFM1_ligase"/>
    <property type="match status" value="2"/>
</dbReference>
<feature type="coiled-coil region" evidence="4">
    <location>
        <begin position="565"/>
        <end position="592"/>
    </location>
</feature>
<keyword evidence="2" id="KW-0808">Transferase</keyword>
<dbReference type="Pfam" id="PF25870">
    <property type="entry name" value="WHD_UFL1_5th"/>
    <property type="match status" value="1"/>
</dbReference>
<dbReference type="EMBL" id="QGNW01001068">
    <property type="protein sequence ID" value="RVW57009.1"/>
    <property type="molecule type" value="Genomic_DNA"/>
</dbReference>
<dbReference type="GO" id="GO:0071569">
    <property type="term" value="P:protein ufmylation"/>
    <property type="evidence" value="ECO:0007669"/>
    <property type="project" value="InterPro"/>
</dbReference>
<feature type="compositionally biased region" description="Polar residues" evidence="5">
    <location>
        <begin position="430"/>
        <end position="445"/>
    </location>
</feature>
<evidence type="ECO:0000259" key="6">
    <source>
        <dbReference type="Pfam" id="PF09743"/>
    </source>
</evidence>
<dbReference type="Proteomes" id="UP000288805">
    <property type="component" value="Unassembled WGS sequence"/>
</dbReference>
<protein>
    <submittedName>
        <fullName evidence="9">E3 UFM1-protein ligase 1-like</fullName>
    </submittedName>
</protein>
<evidence type="ECO:0000256" key="3">
    <source>
        <dbReference type="ARBA" id="ARBA00022786"/>
    </source>
</evidence>
<dbReference type="Pfam" id="PF23659">
    <property type="entry name" value="UFL1"/>
    <property type="match status" value="1"/>
</dbReference>
<dbReference type="PANTHER" id="PTHR31057">
    <property type="entry name" value="E3 UFM1-PROTEIN LIGASE 1"/>
    <property type="match status" value="1"/>
</dbReference>
<evidence type="ECO:0000256" key="5">
    <source>
        <dbReference type="SAM" id="MobiDB-lite"/>
    </source>
</evidence>
<evidence type="ECO:0000259" key="7">
    <source>
        <dbReference type="Pfam" id="PF23659"/>
    </source>
</evidence>
<feature type="compositionally biased region" description="Basic and acidic residues" evidence="5">
    <location>
        <begin position="487"/>
        <end position="514"/>
    </location>
</feature>
<dbReference type="Pfam" id="PF25041">
    <property type="entry name" value="UFL1_C"/>
    <property type="match status" value="2"/>
</dbReference>
<evidence type="ECO:0000313" key="10">
    <source>
        <dbReference type="Proteomes" id="UP000288805"/>
    </source>
</evidence>
<dbReference type="GO" id="GO:0061666">
    <property type="term" value="F:UFM1 ligase activity"/>
    <property type="evidence" value="ECO:0007669"/>
    <property type="project" value="InterPro"/>
</dbReference>
<dbReference type="InterPro" id="IPR056761">
    <property type="entry name" value="Ufl1-like_C"/>
</dbReference>
<evidence type="ECO:0000259" key="8">
    <source>
        <dbReference type="Pfam" id="PF25041"/>
    </source>
</evidence>
<dbReference type="InterPro" id="IPR056579">
    <property type="entry name" value="Ufl1_N"/>
</dbReference>
<dbReference type="InterPro" id="IPR056580">
    <property type="entry name" value="Ufl1_dom"/>
</dbReference>
<dbReference type="AlphaFoldDB" id="A0A438FAM7"/>
<dbReference type="GO" id="GO:0016874">
    <property type="term" value="F:ligase activity"/>
    <property type="evidence" value="ECO:0007669"/>
    <property type="project" value="UniProtKB-KW"/>
</dbReference>
<feature type="domain" description="E3 UFM1-protein ligase 1-like" evidence="7">
    <location>
        <begin position="579"/>
        <end position="709"/>
    </location>
</feature>
<feature type="region of interest" description="Disordered" evidence="5">
    <location>
        <begin position="426"/>
        <end position="516"/>
    </location>
</feature>
<keyword evidence="9" id="KW-0436">Ligase</keyword>
<comment type="caution">
    <text evidence="9">The sequence shown here is derived from an EMBL/GenBank/DDBJ whole genome shotgun (WGS) entry which is preliminary data.</text>
</comment>